<dbReference type="EMBL" id="CAJOBC010002383">
    <property type="protein sequence ID" value="CAF3730456.1"/>
    <property type="molecule type" value="Genomic_DNA"/>
</dbReference>
<gene>
    <name evidence="2" type="ORF">GPM918_LOCUS11466</name>
    <name evidence="3" type="ORF">OVA965_LOCUS12456</name>
    <name evidence="4" type="ORF">SRO942_LOCUS11467</name>
    <name evidence="5" type="ORF">TMI583_LOCUS12460</name>
</gene>
<keyword evidence="1" id="KW-1133">Transmembrane helix</keyword>
<dbReference type="AlphaFoldDB" id="A0A814DG16"/>
<reference evidence="2" key="1">
    <citation type="submission" date="2021-02" db="EMBL/GenBank/DDBJ databases">
        <authorList>
            <person name="Nowell W R."/>
        </authorList>
    </citation>
    <scope>NUCLEOTIDE SEQUENCE</scope>
</reference>
<dbReference type="EMBL" id="CAJNOK010005012">
    <property type="protein sequence ID" value="CAF0957419.1"/>
    <property type="molecule type" value="Genomic_DNA"/>
</dbReference>
<keyword evidence="1" id="KW-0472">Membrane</keyword>
<dbReference type="Proteomes" id="UP000681722">
    <property type="component" value="Unassembled WGS sequence"/>
</dbReference>
<dbReference type="Proteomes" id="UP000663829">
    <property type="component" value="Unassembled WGS sequence"/>
</dbReference>
<feature type="transmembrane region" description="Helical" evidence="1">
    <location>
        <begin position="7"/>
        <end position="29"/>
    </location>
</feature>
<proteinExistence type="predicted"/>
<keyword evidence="1" id="KW-0812">Transmembrane</keyword>
<dbReference type="OrthoDB" id="10015889at2759"/>
<dbReference type="Proteomes" id="UP000677228">
    <property type="component" value="Unassembled WGS sequence"/>
</dbReference>
<evidence type="ECO:0000313" key="2">
    <source>
        <dbReference type="EMBL" id="CAF0955327.1"/>
    </source>
</evidence>
<sequence>MNCILLFNYLLILLTTTLLSVGLITPYWLVYDDHFYGITEYCIRLYRIGNTDRYSNLTKSSIEAHLCSNNIVKWYKNDSQSILPDYKKVLIGVCIASVFISVVALILTHITVSFRDLKLSKRVAEFLLGSSILTVVLALVVVGLFLGFEKLQLISNYGYSFWVYVAGSGTMFICCILSGIYRIDVEFEFRRYRQDSVATLC</sequence>
<dbReference type="Proteomes" id="UP000682733">
    <property type="component" value="Unassembled WGS sequence"/>
</dbReference>
<feature type="transmembrane region" description="Helical" evidence="1">
    <location>
        <begin position="89"/>
        <end position="114"/>
    </location>
</feature>
<feature type="transmembrane region" description="Helical" evidence="1">
    <location>
        <begin position="126"/>
        <end position="147"/>
    </location>
</feature>
<organism evidence="2 6">
    <name type="scientific">Didymodactylos carnosus</name>
    <dbReference type="NCBI Taxonomy" id="1234261"/>
    <lineage>
        <taxon>Eukaryota</taxon>
        <taxon>Metazoa</taxon>
        <taxon>Spiralia</taxon>
        <taxon>Gnathifera</taxon>
        <taxon>Rotifera</taxon>
        <taxon>Eurotatoria</taxon>
        <taxon>Bdelloidea</taxon>
        <taxon>Philodinida</taxon>
        <taxon>Philodinidae</taxon>
        <taxon>Didymodactylos</taxon>
    </lineage>
</organism>
<dbReference type="EMBL" id="CAJNOQ010002383">
    <property type="protein sequence ID" value="CAF0955327.1"/>
    <property type="molecule type" value="Genomic_DNA"/>
</dbReference>
<protein>
    <submittedName>
        <fullName evidence="2">Uncharacterized protein</fullName>
    </submittedName>
</protein>
<feature type="transmembrane region" description="Helical" evidence="1">
    <location>
        <begin position="159"/>
        <end position="183"/>
    </location>
</feature>
<evidence type="ECO:0000313" key="5">
    <source>
        <dbReference type="EMBL" id="CAF3730503.1"/>
    </source>
</evidence>
<name>A0A814DG16_9BILA</name>
<evidence type="ECO:0000313" key="4">
    <source>
        <dbReference type="EMBL" id="CAF3730456.1"/>
    </source>
</evidence>
<comment type="caution">
    <text evidence="2">The sequence shown here is derived from an EMBL/GenBank/DDBJ whole genome shotgun (WGS) entry which is preliminary data.</text>
</comment>
<evidence type="ECO:0000313" key="3">
    <source>
        <dbReference type="EMBL" id="CAF0957419.1"/>
    </source>
</evidence>
<dbReference type="Gene3D" id="1.20.140.150">
    <property type="match status" value="1"/>
</dbReference>
<evidence type="ECO:0000256" key="1">
    <source>
        <dbReference type="SAM" id="Phobius"/>
    </source>
</evidence>
<accession>A0A814DG16</accession>
<evidence type="ECO:0000313" key="6">
    <source>
        <dbReference type="Proteomes" id="UP000663829"/>
    </source>
</evidence>
<dbReference type="EMBL" id="CAJOBA010005017">
    <property type="protein sequence ID" value="CAF3730503.1"/>
    <property type="molecule type" value="Genomic_DNA"/>
</dbReference>
<keyword evidence="6" id="KW-1185">Reference proteome</keyword>